<dbReference type="Proteomes" id="UP001202117">
    <property type="component" value="Unassembled WGS sequence"/>
</dbReference>
<protein>
    <submittedName>
        <fullName evidence="2">Glutaredoxin</fullName>
    </submittedName>
</protein>
<dbReference type="PROSITE" id="PS51354">
    <property type="entry name" value="GLUTAREDOXIN_2"/>
    <property type="match status" value="1"/>
</dbReference>
<dbReference type="RefSeq" id="WP_240568598.1">
    <property type="nucleotide sequence ID" value="NZ_JAKVPY010000014.1"/>
</dbReference>
<dbReference type="Gene3D" id="3.40.30.10">
    <property type="entry name" value="Glutaredoxin"/>
    <property type="match status" value="1"/>
</dbReference>
<name>A0ABS9RVU9_9GAMM</name>
<dbReference type="InterPro" id="IPR036249">
    <property type="entry name" value="Thioredoxin-like_sf"/>
</dbReference>
<feature type="domain" description="Glutaredoxin" evidence="1">
    <location>
        <begin position="51"/>
        <end position="96"/>
    </location>
</feature>
<reference evidence="2 3" key="1">
    <citation type="submission" date="2022-02" db="EMBL/GenBank/DDBJ databases">
        <title>Halomonas fukangensis sp. nov., a halophilic bacterium isolated from a bulk soil of Kalidium foliatum at Fukang.</title>
        <authorList>
            <person name="Huang Y."/>
        </authorList>
    </citation>
    <scope>NUCLEOTIDE SEQUENCE [LARGE SCALE GENOMIC DNA]</scope>
    <source>
        <strain evidence="2 3">EGI 63088</strain>
    </source>
</reference>
<dbReference type="Pfam" id="PF00462">
    <property type="entry name" value="Glutaredoxin"/>
    <property type="match status" value="1"/>
</dbReference>
<evidence type="ECO:0000313" key="2">
    <source>
        <dbReference type="EMBL" id="MCH4563976.1"/>
    </source>
</evidence>
<evidence type="ECO:0000259" key="1">
    <source>
        <dbReference type="Pfam" id="PF00462"/>
    </source>
</evidence>
<proteinExistence type="predicted"/>
<keyword evidence="3" id="KW-1185">Reference proteome</keyword>
<gene>
    <name evidence="2" type="ORF">MKP05_12655</name>
</gene>
<evidence type="ECO:0000313" key="3">
    <source>
        <dbReference type="Proteomes" id="UP001202117"/>
    </source>
</evidence>
<dbReference type="InterPro" id="IPR002109">
    <property type="entry name" value="Glutaredoxin"/>
</dbReference>
<dbReference type="EMBL" id="JAKVPY010000014">
    <property type="protein sequence ID" value="MCH4563976.1"/>
    <property type="molecule type" value="Genomic_DNA"/>
</dbReference>
<organism evidence="2 3">
    <name type="scientific">Halomonas flagellata</name>
    <dbReference type="NCBI Taxonomy" id="2920385"/>
    <lineage>
        <taxon>Bacteria</taxon>
        <taxon>Pseudomonadati</taxon>
        <taxon>Pseudomonadota</taxon>
        <taxon>Gammaproteobacteria</taxon>
        <taxon>Oceanospirillales</taxon>
        <taxon>Halomonadaceae</taxon>
        <taxon>Halomonas</taxon>
    </lineage>
</organism>
<sequence length="122" mass="14200">MTSLLKTLLAPVEWVAEKLGPSAEVERRPDAQARVDRECERLALYQFRADPDCIQVRREIIRLNLAIEVRDAQLDPDHRRALKEEGGKVQVPCLRIAADEGPDRWLYDTREIIAWLRRHFGE</sequence>
<comment type="caution">
    <text evidence="2">The sequence shown here is derived from an EMBL/GenBank/DDBJ whole genome shotgun (WGS) entry which is preliminary data.</text>
</comment>
<accession>A0ABS9RVU9</accession>
<dbReference type="SUPFAM" id="SSF52833">
    <property type="entry name" value="Thioredoxin-like"/>
    <property type="match status" value="1"/>
</dbReference>